<dbReference type="FunFam" id="3.90.430.10:FF:000001">
    <property type="entry name" value="Copper fist DNA-binding protein"/>
    <property type="match status" value="1"/>
</dbReference>
<dbReference type="PANTHER" id="PTHR28088:SF5">
    <property type="entry name" value="TRANSCRIPTIONAL ACTIVATOR HAA1-RELATED"/>
    <property type="match status" value="1"/>
</dbReference>
<dbReference type="SUPFAM" id="SSF57879">
    <property type="entry name" value="Zinc domain conserved in yeast copper-regulated transcription factors"/>
    <property type="match status" value="1"/>
</dbReference>
<sequence>MLIDGEKWACEACVRGHRVTTCKHNDRPLIRIARKGRPFSTCSKSSGRPSRPNSAFQPIAPRPSLDSATRAASHAAIPAPLASHPGSHPGAVPARPRPSPRSRSSTDAPMGMTSHSLGYASGQAHAHGHPHPGARSSAPTLPVPLPVFTTAPPPLHFPLTCGSFATPALASVSDIPVSMPLMHGDAHGQGFLFADGAGGYAGDGVFSLDDLDVGVGGGAMMQAEWGDQFWLGDDSV</sequence>
<evidence type="ECO:0000313" key="11">
    <source>
        <dbReference type="EMBL" id="GFF75662.1"/>
    </source>
</evidence>
<organism evidence="10 12">
    <name type="scientific">Aspergillus udagawae</name>
    <dbReference type="NCBI Taxonomy" id="91492"/>
    <lineage>
        <taxon>Eukaryota</taxon>
        <taxon>Fungi</taxon>
        <taxon>Dikarya</taxon>
        <taxon>Ascomycota</taxon>
        <taxon>Pezizomycotina</taxon>
        <taxon>Eurotiomycetes</taxon>
        <taxon>Eurotiomycetidae</taxon>
        <taxon>Eurotiales</taxon>
        <taxon>Aspergillaceae</taxon>
        <taxon>Aspergillus</taxon>
        <taxon>Aspergillus subgen. Fumigati</taxon>
    </lineage>
</organism>
<dbReference type="GO" id="GO:0005634">
    <property type="term" value="C:nucleus"/>
    <property type="evidence" value="ECO:0007669"/>
    <property type="project" value="UniProtKB-SubCell"/>
</dbReference>
<evidence type="ECO:0000256" key="6">
    <source>
        <dbReference type="ARBA" id="ARBA00023163"/>
    </source>
</evidence>
<dbReference type="Gene3D" id="3.90.430.10">
    <property type="entry name" value="Copper fist DNA-binding domain"/>
    <property type="match status" value="1"/>
</dbReference>
<reference evidence="11 13" key="2">
    <citation type="submission" date="2020-01" db="EMBL/GenBank/DDBJ databases">
        <title>Draft genome sequence of Aspergillus udagawae IFM 53868.</title>
        <authorList>
            <person name="Takahashi H."/>
            <person name="Yaguchi T."/>
        </authorList>
    </citation>
    <scope>NUCLEOTIDE SEQUENCE [LARGE SCALE GENOMIC DNA]</scope>
    <source>
        <strain evidence="11 13">IFM 53868</strain>
    </source>
</reference>
<keyword evidence="2" id="KW-0479">Metal-binding</keyword>
<dbReference type="EMBL" id="BLKG01000010">
    <property type="protein sequence ID" value="GFF75662.1"/>
    <property type="molecule type" value="Genomic_DNA"/>
</dbReference>
<dbReference type="InterPro" id="IPR001083">
    <property type="entry name" value="Cu_fist_DNA-bd_dom"/>
</dbReference>
<proteinExistence type="predicted"/>
<keyword evidence="13" id="KW-1185">Reference proteome</keyword>
<accession>A0A8H3NN61</accession>
<dbReference type="PANTHER" id="PTHR28088">
    <property type="entry name" value="TRANSCRIPTIONAL ACTIVATOR HAA1-RELATED"/>
    <property type="match status" value="1"/>
</dbReference>
<dbReference type="AlphaFoldDB" id="A0A8H3NN61"/>
<dbReference type="Proteomes" id="UP000465266">
    <property type="component" value="Unassembled WGS sequence"/>
</dbReference>
<dbReference type="GO" id="GO:0000981">
    <property type="term" value="F:DNA-binding transcription factor activity, RNA polymerase II-specific"/>
    <property type="evidence" value="ECO:0007669"/>
    <property type="project" value="TreeGrafter"/>
</dbReference>
<dbReference type="PRINTS" id="PR00617">
    <property type="entry name" value="COPPERFIST"/>
</dbReference>
<dbReference type="Proteomes" id="UP000465221">
    <property type="component" value="Unassembled WGS sequence"/>
</dbReference>
<evidence type="ECO:0000256" key="2">
    <source>
        <dbReference type="ARBA" id="ARBA00022723"/>
    </source>
</evidence>
<dbReference type="GO" id="GO:0000978">
    <property type="term" value="F:RNA polymerase II cis-regulatory region sequence-specific DNA binding"/>
    <property type="evidence" value="ECO:0007669"/>
    <property type="project" value="TreeGrafter"/>
</dbReference>
<evidence type="ECO:0000313" key="12">
    <source>
        <dbReference type="Proteomes" id="UP000465221"/>
    </source>
</evidence>
<evidence type="ECO:0000259" key="9">
    <source>
        <dbReference type="PROSITE" id="PS50073"/>
    </source>
</evidence>
<reference evidence="10 12" key="1">
    <citation type="submission" date="2020-01" db="EMBL/GenBank/DDBJ databases">
        <title>Draft genome sequence of Aspergillus udagawae IFM 46972.</title>
        <authorList>
            <person name="Takahashi H."/>
            <person name="Yaguchi T."/>
        </authorList>
    </citation>
    <scope>NUCLEOTIDE SEQUENCE [LARGE SCALE GENOMIC DNA]</scope>
    <source>
        <strain evidence="10 12">IFM 46972</strain>
    </source>
</reference>
<feature type="compositionally biased region" description="Low complexity" evidence="8">
    <location>
        <begin position="67"/>
        <end position="85"/>
    </location>
</feature>
<keyword evidence="6" id="KW-0804">Transcription</keyword>
<keyword evidence="5" id="KW-0805">Transcription regulation</keyword>
<dbReference type="InterPro" id="IPR036395">
    <property type="entry name" value="Cu_fist_DNA-bd_dom_sf"/>
</dbReference>
<evidence type="ECO:0000256" key="4">
    <source>
        <dbReference type="ARBA" id="ARBA00023008"/>
    </source>
</evidence>
<dbReference type="SMART" id="SM01090">
    <property type="entry name" value="Copper-fist"/>
    <property type="match status" value="1"/>
</dbReference>
<evidence type="ECO:0000256" key="3">
    <source>
        <dbReference type="ARBA" id="ARBA00022833"/>
    </source>
</evidence>
<evidence type="ECO:0000256" key="1">
    <source>
        <dbReference type="ARBA" id="ARBA00004123"/>
    </source>
</evidence>
<feature type="region of interest" description="Disordered" evidence="8">
    <location>
        <begin position="35"/>
        <end position="139"/>
    </location>
</feature>
<dbReference type="Pfam" id="PF00649">
    <property type="entry name" value="Copper-fist"/>
    <property type="match status" value="1"/>
</dbReference>
<protein>
    <submittedName>
        <fullName evidence="10">Protein BZZ1</fullName>
    </submittedName>
</protein>
<dbReference type="GO" id="GO:0045944">
    <property type="term" value="P:positive regulation of transcription by RNA polymerase II"/>
    <property type="evidence" value="ECO:0007669"/>
    <property type="project" value="TreeGrafter"/>
</dbReference>
<comment type="subcellular location">
    <subcellularLocation>
        <location evidence="1">Nucleus</location>
    </subcellularLocation>
</comment>
<feature type="domain" description="Copper-fist" evidence="9">
    <location>
        <begin position="1"/>
        <end position="39"/>
    </location>
</feature>
<evidence type="ECO:0000256" key="8">
    <source>
        <dbReference type="SAM" id="MobiDB-lite"/>
    </source>
</evidence>
<gene>
    <name evidence="10" type="ORF">IFM46972_03660</name>
    <name evidence="11" type="ORF">IFM53868_01636</name>
</gene>
<dbReference type="OrthoDB" id="5600085at2759"/>
<evidence type="ECO:0000256" key="7">
    <source>
        <dbReference type="ARBA" id="ARBA00023242"/>
    </source>
</evidence>
<dbReference type="InterPro" id="IPR051763">
    <property type="entry name" value="Copper_Homeo_Regul"/>
</dbReference>
<dbReference type="EMBL" id="BLKC01000019">
    <property type="protein sequence ID" value="GFF32747.1"/>
    <property type="molecule type" value="Genomic_DNA"/>
</dbReference>
<dbReference type="PROSITE" id="PS50073">
    <property type="entry name" value="COPPER_FIST_2"/>
    <property type="match status" value="1"/>
</dbReference>
<evidence type="ECO:0000313" key="10">
    <source>
        <dbReference type="EMBL" id="GFF32747.1"/>
    </source>
</evidence>
<dbReference type="GO" id="GO:0006878">
    <property type="term" value="P:intracellular copper ion homeostasis"/>
    <property type="evidence" value="ECO:0007669"/>
    <property type="project" value="TreeGrafter"/>
</dbReference>
<evidence type="ECO:0000256" key="5">
    <source>
        <dbReference type="ARBA" id="ARBA00023015"/>
    </source>
</evidence>
<evidence type="ECO:0000313" key="13">
    <source>
        <dbReference type="Proteomes" id="UP000465266"/>
    </source>
</evidence>
<dbReference type="GO" id="GO:0006879">
    <property type="term" value="P:intracellular iron ion homeostasis"/>
    <property type="evidence" value="ECO:0007669"/>
    <property type="project" value="TreeGrafter"/>
</dbReference>
<dbReference type="SMART" id="SM00412">
    <property type="entry name" value="Cu_FIST"/>
    <property type="match status" value="1"/>
</dbReference>
<comment type="caution">
    <text evidence="10">The sequence shown here is derived from an EMBL/GenBank/DDBJ whole genome shotgun (WGS) entry which is preliminary data.</text>
</comment>
<keyword evidence="4" id="KW-0186">Copper</keyword>
<keyword evidence="3" id="KW-0862">Zinc</keyword>
<name>A0A8H3NN61_9EURO</name>
<dbReference type="GO" id="GO:0005507">
    <property type="term" value="F:copper ion binding"/>
    <property type="evidence" value="ECO:0007669"/>
    <property type="project" value="InterPro"/>
</dbReference>
<keyword evidence="7" id="KW-0539">Nucleus</keyword>
<feature type="compositionally biased region" description="Polar residues" evidence="8">
    <location>
        <begin position="40"/>
        <end position="56"/>
    </location>
</feature>